<reference evidence="1" key="1">
    <citation type="submission" date="2020-07" db="EMBL/GenBank/DDBJ databases">
        <title>Multicomponent nature underlies the extraordinary mechanical properties of spider dragline silk.</title>
        <authorList>
            <person name="Kono N."/>
            <person name="Nakamura H."/>
            <person name="Mori M."/>
            <person name="Yoshida Y."/>
            <person name="Ohtoshi R."/>
            <person name="Malay A.D."/>
            <person name="Moran D.A.P."/>
            <person name="Tomita M."/>
            <person name="Numata K."/>
            <person name="Arakawa K."/>
        </authorList>
    </citation>
    <scope>NUCLEOTIDE SEQUENCE</scope>
</reference>
<evidence type="ECO:0000313" key="2">
    <source>
        <dbReference type="Proteomes" id="UP000887116"/>
    </source>
</evidence>
<sequence length="88" mass="10057">MAFRSYVMEIFKSPCFQIRVWDERIIETSLRSSSKNVYDIFNHNTTGFLQQGERERGGNPIFSFHGTGKGFESLGALRRDTANHIAAL</sequence>
<evidence type="ECO:0000313" key="1">
    <source>
        <dbReference type="EMBL" id="GFQ74544.1"/>
    </source>
</evidence>
<organism evidence="1 2">
    <name type="scientific">Trichonephila clavata</name>
    <name type="common">Joro spider</name>
    <name type="synonym">Nephila clavata</name>
    <dbReference type="NCBI Taxonomy" id="2740835"/>
    <lineage>
        <taxon>Eukaryota</taxon>
        <taxon>Metazoa</taxon>
        <taxon>Ecdysozoa</taxon>
        <taxon>Arthropoda</taxon>
        <taxon>Chelicerata</taxon>
        <taxon>Arachnida</taxon>
        <taxon>Araneae</taxon>
        <taxon>Araneomorphae</taxon>
        <taxon>Entelegynae</taxon>
        <taxon>Araneoidea</taxon>
        <taxon>Nephilidae</taxon>
        <taxon>Trichonephila</taxon>
    </lineage>
</organism>
<proteinExistence type="predicted"/>
<keyword evidence="2" id="KW-1185">Reference proteome</keyword>
<dbReference type="EMBL" id="BMAO01011546">
    <property type="protein sequence ID" value="GFQ74544.1"/>
    <property type="molecule type" value="Genomic_DNA"/>
</dbReference>
<name>A0A8X6GVH8_TRICU</name>
<gene>
    <name evidence="1" type="ORF">TNCT_105371</name>
</gene>
<accession>A0A8X6GVH8</accession>
<dbReference type="AlphaFoldDB" id="A0A8X6GVH8"/>
<dbReference type="Proteomes" id="UP000887116">
    <property type="component" value="Unassembled WGS sequence"/>
</dbReference>
<comment type="caution">
    <text evidence="1">The sequence shown here is derived from an EMBL/GenBank/DDBJ whole genome shotgun (WGS) entry which is preliminary data.</text>
</comment>
<protein>
    <submittedName>
        <fullName evidence="1">Uncharacterized protein</fullName>
    </submittedName>
</protein>